<dbReference type="EMBL" id="KQ474074">
    <property type="protein sequence ID" value="KPV77277.1"/>
    <property type="molecule type" value="Genomic_DNA"/>
</dbReference>
<reference evidence="2 3" key="1">
    <citation type="journal article" date="2015" name="Front. Microbiol.">
        <title>Genome sequence of the plant growth promoting endophytic yeast Rhodotorula graminis WP1.</title>
        <authorList>
            <person name="Firrincieli A."/>
            <person name="Otillar R."/>
            <person name="Salamov A."/>
            <person name="Schmutz J."/>
            <person name="Khan Z."/>
            <person name="Redman R.S."/>
            <person name="Fleck N.D."/>
            <person name="Lindquist E."/>
            <person name="Grigoriev I.V."/>
            <person name="Doty S.L."/>
        </authorList>
    </citation>
    <scope>NUCLEOTIDE SEQUENCE [LARGE SCALE GENOMIC DNA]</scope>
    <source>
        <strain evidence="2 3">WP1</strain>
    </source>
</reference>
<name>A0A194S9K3_RHOGW</name>
<evidence type="ECO:0000313" key="2">
    <source>
        <dbReference type="EMBL" id="KPV77277.1"/>
    </source>
</evidence>
<feature type="compositionally biased region" description="Low complexity" evidence="1">
    <location>
        <begin position="140"/>
        <end position="158"/>
    </location>
</feature>
<evidence type="ECO:0000313" key="3">
    <source>
        <dbReference type="Proteomes" id="UP000053890"/>
    </source>
</evidence>
<dbReference type="RefSeq" id="XP_018273326.1">
    <property type="nucleotide sequence ID" value="XM_018413847.1"/>
</dbReference>
<feature type="compositionally biased region" description="Low complexity" evidence="1">
    <location>
        <begin position="360"/>
        <end position="376"/>
    </location>
</feature>
<keyword evidence="3" id="KW-1185">Reference proteome</keyword>
<feature type="region of interest" description="Disordered" evidence="1">
    <location>
        <begin position="356"/>
        <end position="376"/>
    </location>
</feature>
<feature type="compositionally biased region" description="Polar residues" evidence="1">
    <location>
        <begin position="243"/>
        <end position="252"/>
    </location>
</feature>
<dbReference type="AlphaFoldDB" id="A0A194S9K3"/>
<dbReference type="Proteomes" id="UP000053890">
    <property type="component" value="Unassembled WGS sequence"/>
</dbReference>
<feature type="compositionally biased region" description="Low complexity" evidence="1">
    <location>
        <begin position="205"/>
        <end position="240"/>
    </location>
</feature>
<accession>A0A194S9K3</accession>
<dbReference type="GeneID" id="28974296"/>
<gene>
    <name evidence="2" type="ORF">RHOBADRAFT_41270</name>
</gene>
<proteinExistence type="predicted"/>
<sequence length="456" mass="47694">MSSRGVAKLELVKVELERADGSVKRWSLGVTDRAGERRSFEDVKREVAALVCPPLASFTLVCTSPSPLFGCGITSSCWDAVEDGAVLRIELDDPVLPRDVEVEARGRPVKVRGGSQGAHDERQGRLLAQQMPFDSPDYISTPTSSSSRTTHHVSSSASVIDTAPSSPHSTTDTFRTATDSPRLPLSPPHSLPGSRRSSVAFDSHGPSMITISSGSSSSSSSRPPSSRSRSTTPAPAARRGITPSDSPSQPHTVEQLFGGLDDIFKTKIEAEHPKATKARSAASRSPREVRSPGVEDGVPAASIPAASSLHLARQASFEDALRVRLAAEPKIRSPSVFKPSLLAGLVSPGLARTGPPPLDRLPLNDPASLLASPAPSSNLESVAELSRPRRPALDVTVSVGARPLRRRPRLESPADAGQVALRLATVDAGPTAVADAGTVGAAALGVDLGILVALID</sequence>
<dbReference type="OrthoDB" id="10628544at2759"/>
<organism evidence="2 3">
    <name type="scientific">Rhodotorula graminis (strain WP1)</name>
    <dbReference type="NCBI Taxonomy" id="578459"/>
    <lineage>
        <taxon>Eukaryota</taxon>
        <taxon>Fungi</taxon>
        <taxon>Dikarya</taxon>
        <taxon>Basidiomycota</taxon>
        <taxon>Pucciniomycotina</taxon>
        <taxon>Microbotryomycetes</taxon>
        <taxon>Sporidiobolales</taxon>
        <taxon>Sporidiobolaceae</taxon>
        <taxon>Rhodotorula</taxon>
    </lineage>
</organism>
<feature type="compositionally biased region" description="Polar residues" evidence="1">
    <location>
        <begin position="163"/>
        <end position="179"/>
    </location>
</feature>
<protein>
    <submittedName>
        <fullName evidence="2">Uncharacterized protein</fullName>
    </submittedName>
</protein>
<evidence type="ECO:0000256" key="1">
    <source>
        <dbReference type="SAM" id="MobiDB-lite"/>
    </source>
</evidence>
<feature type="region of interest" description="Disordered" evidence="1">
    <location>
        <begin position="270"/>
        <end position="299"/>
    </location>
</feature>
<feature type="region of interest" description="Disordered" evidence="1">
    <location>
        <begin position="133"/>
        <end position="254"/>
    </location>
</feature>